<keyword evidence="9" id="KW-1185">Reference proteome</keyword>
<dbReference type="PANTHER" id="PTHR28595:SF1">
    <property type="entry name" value="LARGE RIBOSOMAL SUBUNIT PROTEIN ML54"/>
    <property type="match status" value="1"/>
</dbReference>
<dbReference type="OrthoDB" id="10252718at2759"/>
<sequence length="122" mass="13593">MSFPRALRTLASSCARTSHPIRGYAGKATKKETASKTDAVLSSCPENTVLTGVNWLKGQPPVLALADEEYPPWLWTLLQPKVSTDEGPGSLTEKRKMKVERKTNIKYANLLKRHPTVLRLTF</sequence>
<dbReference type="PANTHER" id="PTHR28595">
    <property type="entry name" value="39S RIBOSOMAL PROTEIN L54, MITOCHONDRIAL"/>
    <property type="match status" value="1"/>
</dbReference>
<evidence type="ECO:0000256" key="4">
    <source>
        <dbReference type="ARBA" id="ARBA00023128"/>
    </source>
</evidence>
<keyword evidence="5" id="KW-0687">Ribonucleoprotein</keyword>
<evidence type="ECO:0000313" key="9">
    <source>
        <dbReference type="Proteomes" id="UP000076532"/>
    </source>
</evidence>
<comment type="subcellular location">
    <subcellularLocation>
        <location evidence="1">Mitochondrion</location>
    </subcellularLocation>
</comment>
<evidence type="ECO:0000256" key="7">
    <source>
        <dbReference type="ARBA" id="ARBA00035179"/>
    </source>
</evidence>
<accession>A0A165XP97</accession>
<evidence type="ECO:0000256" key="6">
    <source>
        <dbReference type="ARBA" id="ARBA00033752"/>
    </source>
</evidence>
<dbReference type="GO" id="GO:0005762">
    <property type="term" value="C:mitochondrial large ribosomal subunit"/>
    <property type="evidence" value="ECO:0007669"/>
    <property type="project" value="TreeGrafter"/>
</dbReference>
<dbReference type="Pfam" id="PF08561">
    <property type="entry name" value="Ribosomal_L37"/>
    <property type="match status" value="1"/>
</dbReference>
<organism evidence="8 9">
    <name type="scientific">Athelia psychrophila</name>
    <dbReference type="NCBI Taxonomy" id="1759441"/>
    <lineage>
        <taxon>Eukaryota</taxon>
        <taxon>Fungi</taxon>
        <taxon>Dikarya</taxon>
        <taxon>Basidiomycota</taxon>
        <taxon>Agaricomycotina</taxon>
        <taxon>Agaricomycetes</taxon>
        <taxon>Agaricomycetidae</taxon>
        <taxon>Atheliales</taxon>
        <taxon>Atheliaceae</taxon>
        <taxon>Athelia</taxon>
    </lineage>
</organism>
<dbReference type="InterPro" id="IPR013870">
    <property type="entry name" value="Ribosomal_mL54"/>
</dbReference>
<reference evidence="8 9" key="1">
    <citation type="journal article" date="2016" name="Mol. Biol. Evol.">
        <title>Comparative Genomics of Early-Diverging Mushroom-Forming Fungi Provides Insights into the Origins of Lignocellulose Decay Capabilities.</title>
        <authorList>
            <person name="Nagy L.G."/>
            <person name="Riley R."/>
            <person name="Tritt A."/>
            <person name="Adam C."/>
            <person name="Daum C."/>
            <person name="Floudas D."/>
            <person name="Sun H."/>
            <person name="Yadav J.S."/>
            <person name="Pangilinan J."/>
            <person name="Larsson K.H."/>
            <person name="Matsuura K."/>
            <person name="Barry K."/>
            <person name="Labutti K."/>
            <person name="Kuo R."/>
            <person name="Ohm R.A."/>
            <person name="Bhattacharya S.S."/>
            <person name="Shirouzu T."/>
            <person name="Yoshinaga Y."/>
            <person name="Martin F.M."/>
            <person name="Grigoriev I.V."/>
            <person name="Hibbett D.S."/>
        </authorList>
    </citation>
    <scope>NUCLEOTIDE SEQUENCE [LARGE SCALE GENOMIC DNA]</scope>
    <source>
        <strain evidence="8 9">CBS 109695</strain>
    </source>
</reference>
<dbReference type="EMBL" id="KV417715">
    <property type="protein sequence ID" value="KZP08748.1"/>
    <property type="molecule type" value="Genomic_DNA"/>
</dbReference>
<keyword evidence="3" id="KW-0689">Ribosomal protein</keyword>
<evidence type="ECO:0000256" key="1">
    <source>
        <dbReference type="ARBA" id="ARBA00004173"/>
    </source>
</evidence>
<evidence type="ECO:0000313" key="8">
    <source>
        <dbReference type="EMBL" id="KZP08748.1"/>
    </source>
</evidence>
<gene>
    <name evidence="8" type="ORF">FIBSPDRAFT_840013</name>
</gene>
<name>A0A165XP97_9AGAM</name>
<evidence type="ECO:0000256" key="2">
    <source>
        <dbReference type="ARBA" id="ARBA00022946"/>
    </source>
</evidence>
<dbReference type="GO" id="GO:0003735">
    <property type="term" value="F:structural constituent of ribosome"/>
    <property type="evidence" value="ECO:0007669"/>
    <property type="project" value="TreeGrafter"/>
</dbReference>
<dbReference type="Proteomes" id="UP000076532">
    <property type="component" value="Unassembled WGS sequence"/>
</dbReference>
<dbReference type="AlphaFoldDB" id="A0A165XP97"/>
<keyword evidence="2" id="KW-0809">Transit peptide</keyword>
<keyword evidence="4" id="KW-0496">Mitochondrion</keyword>
<dbReference type="STRING" id="436010.A0A165XP97"/>
<evidence type="ECO:0000256" key="3">
    <source>
        <dbReference type="ARBA" id="ARBA00022980"/>
    </source>
</evidence>
<evidence type="ECO:0000256" key="5">
    <source>
        <dbReference type="ARBA" id="ARBA00023274"/>
    </source>
</evidence>
<protein>
    <recommendedName>
        <fullName evidence="7">Large ribosomal subunit protein mL54</fullName>
    </recommendedName>
</protein>
<comment type="similarity">
    <text evidence="6">Belongs to the mitochondrion-specific ribosomal protein mL54 family.</text>
</comment>
<proteinExistence type="inferred from homology"/>